<dbReference type="InterPro" id="IPR000150">
    <property type="entry name" value="Cof"/>
</dbReference>
<dbReference type="SFLD" id="SFLDG01140">
    <property type="entry name" value="C2.B:_Phosphomannomutase_and_P"/>
    <property type="match status" value="1"/>
</dbReference>
<dbReference type="CDD" id="cd07518">
    <property type="entry name" value="HAD_YbiV-Like"/>
    <property type="match status" value="1"/>
</dbReference>
<dbReference type="InterPro" id="IPR036412">
    <property type="entry name" value="HAD-like_sf"/>
</dbReference>
<dbReference type="NCBIfam" id="TIGR01484">
    <property type="entry name" value="HAD-SF-IIB"/>
    <property type="match status" value="1"/>
</dbReference>
<gene>
    <name evidence="1" type="primary">cof</name>
    <name evidence="1" type="ORF">LrDSM24759_00180</name>
</gene>
<dbReference type="Proteomes" id="UP000257317">
    <property type="component" value="Unassembled WGS sequence"/>
</dbReference>
<sequence>MIKLIATDMDGTWLKADKTYDHELFKKDFKLMQDNNVKFVIASGNQYKNIFARFPEQASEQMYFIAENGALVAHGRDILKVVSLSKELYEQIIKITHEYSYPVIVSGVKSAYILKSSGSKFYDSMSRFYRKIKIVNNWDEIDDQIFKVSLIIPEKEMPAVLVELEQKYPQVGFVAGGYDSIDLSAPDVTKALGLEFLSKKLNIAPAEMVAFGDSGNDVAMLKYVGKSYVTSTALQSAKDAADTVIGSSQDSSVQKEIIKLLEK</sequence>
<keyword evidence="2" id="KW-1185">Reference proteome</keyword>
<comment type="caution">
    <text evidence="1">The sequence shown here is derived from an EMBL/GenBank/DDBJ whole genome shotgun (WGS) entry which is preliminary data.</text>
</comment>
<proteinExistence type="predicted"/>
<dbReference type="EMBL" id="BFBY01000001">
    <property type="protein sequence ID" value="GBG04104.1"/>
    <property type="molecule type" value="Genomic_DNA"/>
</dbReference>
<dbReference type="GO" id="GO:0016791">
    <property type="term" value="F:phosphatase activity"/>
    <property type="evidence" value="ECO:0007669"/>
    <property type="project" value="TreeGrafter"/>
</dbReference>
<reference evidence="2" key="1">
    <citation type="submission" date="2018-03" db="EMBL/GenBank/DDBJ databases">
        <title>New taxa in the Lactobacillus gasseri group.</title>
        <authorList>
            <person name="Tanizawa Y."/>
            <person name="Tohno M."/>
            <person name="Endo A."/>
            <person name="Arita M."/>
        </authorList>
    </citation>
    <scope>NUCLEOTIDE SEQUENCE [LARGE SCALE GENOMIC DNA]</scope>
    <source>
        <strain evidence="2">DSM 24759</strain>
    </source>
</reference>
<dbReference type="InterPro" id="IPR023214">
    <property type="entry name" value="HAD_sf"/>
</dbReference>
<dbReference type="PANTHER" id="PTHR10000:SF53">
    <property type="entry name" value="5-AMINO-6-(5-PHOSPHO-D-RIBITYLAMINO)URACIL PHOSPHATASE YBJI-RELATED"/>
    <property type="match status" value="1"/>
</dbReference>
<name>A0A2Z6T5V2_9LACO</name>
<dbReference type="RefSeq" id="WP_117117313.1">
    <property type="nucleotide sequence ID" value="NZ_BFBY01000001.1"/>
</dbReference>
<protein>
    <submittedName>
        <fullName evidence="1">Haloacid dehalogenase</fullName>
    </submittedName>
</protein>
<dbReference type="AlphaFoldDB" id="A0A2Z6T5V2"/>
<accession>A0A2Z6T5V2</accession>
<dbReference type="GO" id="GO:0000287">
    <property type="term" value="F:magnesium ion binding"/>
    <property type="evidence" value="ECO:0007669"/>
    <property type="project" value="TreeGrafter"/>
</dbReference>
<dbReference type="SUPFAM" id="SSF56784">
    <property type="entry name" value="HAD-like"/>
    <property type="match status" value="1"/>
</dbReference>
<dbReference type="PANTHER" id="PTHR10000">
    <property type="entry name" value="PHOSPHOSERINE PHOSPHATASE"/>
    <property type="match status" value="1"/>
</dbReference>
<dbReference type="Gene3D" id="3.40.50.1000">
    <property type="entry name" value="HAD superfamily/HAD-like"/>
    <property type="match status" value="1"/>
</dbReference>
<dbReference type="GO" id="GO:0005829">
    <property type="term" value="C:cytosol"/>
    <property type="evidence" value="ECO:0007669"/>
    <property type="project" value="TreeGrafter"/>
</dbReference>
<dbReference type="NCBIfam" id="TIGR00099">
    <property type="entry name" value="Cof-subfamily"/>
    <property type="match status" value="1"/>
</dbReference>
<dbReference type="Gene3D" id="3.30.1240.10">
    <property type="match status" value="1"/>
</dbReference>
<dbReference type="OrthoDB" id="9814970at2"/>
<evidence type="ECO:0000313" key="1">
    <source>
        <dbReference type="EMBL" id="GBG04104.1"/>
    </source>
</evidence>
<evidence type="ECO:0000313" key="2">
    <source>
        <dbReference type="Proteomes" id="UP000257317"/>
    </source>
</evidence>
<dbReference type="InterPro" id="IPR006379">
    <property type="entry name" value="HAD-SF_hydro_IIB"/>
</dbReference>
<organism evidence="1 2">
    <name type="scientific">Lactobacillus rodentium</name>
    <dbReference type="NCBI Taxonomy" id="947835"/>
    <lineage>
        <taxon>Bacteria</taxon>
        <taxon>Bacillati</taxon>
        <taxon>Bacillota</taxon>
        <taxon>Bacilli</taxon>
        <taxon>Lactobacillales</taxon>
        <taxon>Lactobacillaceae</taxon>
        <taxon>Lactobacillus</taxon>
    </lineage>
</organism>
<dbReference type="Pfam" id="PF08282">
    <property type="entry name" value="Hydrolase_3"/>
    <property type="match status" value="1"/>
</dbReference>
<dbReference type="SFLD" id="SFLDS00003">
    <property type="entry name" value="Haloacid_Dehalogenase"/>
    <property type="match status" value="1"/>
</dbReference>